<sequence length="397" mass="41780">MKFDKRDSKLFKNTKKFVYVSAITGVLLTGTQAGQFASTYTAHADETAQAKYSAKVDFKDQNGDDIAAYNLSSSDAQYDITGILSQLNVTSNQKSVDISKGDSTVTADAPTHTLHAEIVDQNHNKIFEKDYTVTDYSQFLNDLVSHVPSNYGYDTKGLNTSAAQTSFTLPVQAPTTTVVNQNTQQNNTTTETTTQTSGDTTVQSSASDETVKSSAQSSTSSEAEKSSSAQSSSSSDDKKESASSASTSETTKPVEQSSEATNPSAQSSESTKESSSATQNVKSEAASSVASSENVSSTAATSTESSAQSSNSSSLASQAPKSDEKTMVIADPANKGEEKKAAAKETKQTPVAEKKDVRAKLPQTGDNTNQARAIALGVATIAIGLGLAYFGLRRKNK</sequence>
<feature type="compositionally biased region" description="Basic and acidic residues" evidence="5">
    <location>
        <begin position="334"/>
        <end position="359"/>
    </location>
</feature>
<evidence type="ECO:0000256" key="5">
    <source>
        <dbReference type="SAM" id="MobiDB-lite"/>
    </source>
</evidence>
<comment type="caution">
    <text evidence="8">The sequence shown here is derived from an EMBL/GenBank/DDBJ whole genome shotgun (WGS) entry which is preliminary data.</text>
</comment>
<feature type="compositionally biased region" description="Low complexity" evidence="5">
    <location>
        <begin position="212"/>
        <end position="234"/>
    </location>
</feature>
<keyword evidence="4" id="KW-0572">Peptidoglycan-anchor</keyword>
<evidence type="ECO:0000256" key="3">
    <source>
        <dbReference type="ARBA" id="ARBA00022729"/>
    </source>
</evidence>
<keyword evidence="9" id="KW-1185">Reference proteome</keyword>
<dbReference type="Pfam" id="PF00746">
    <property type="entry name" value="Gram_pos_anchor"/>
    <property type="match status" value="1"/>
</dbReference>
<keyword evidence="6" id="KW-0812">Transmembrane</keyword>
<evidence type="ECO:0000313" key="9">
    <source>
        <dbReference type="Proteomes" id="UP000751196"/>
    </source>
</evidence>
<dbReference type="RefSeq" id="WP_217304280.1">
    <property type="nucleotide sequence ID" value="NZ_JAHQYH010000006.1"/>
</dbReference>
<dbReference type="Proteomes" id="UP000751196">
    <property type="component" value="Unassembled WGS sequence"/>
</dbReference>
<feature type="compositionally biased region" description="Low complexity" evidence="5">
    <location>
        <begin position="264"/>
        <end position="319"/>
    </location>
</feature>
<feature type="compositionally biased region" description="Low complexity" evidence="5">
    <location>
        <begin position="242"/>
        <end position="251"/>
    </location>
</feature>
<evidence type="ECO:0000256" key="4">
    <source>
        <dbReference type="ARBA" id="ARBA00023088"/>
    </source>
</evidence>
<keyword evidence="6" id="KW-1133">Transmembrane helix</keyword>
<keyword evidence="3" id="KW-0732">Signal</keyword>
<keyword evidence="6" id="KW-0472">Membrane</keyword>
<evidence type="ECO:0000259" key="7">
    <source>
        <dbReference type="PROSITE" id="PS50847"/>
    </source>
</evidence>
<feature type="transmembrane region" description="Helical" evidence="6">
    <location>
        <begin position="373"/>
        <end position="392"/>
    </location>
</feature>
<feature type="domain" description="Gram-positive cocci surface proteins LPxTG" evidence="7">
    <location>
        <begin position="361"/>
        <end position="397"/>
    </location>
</feature>
<evidence type="ECO:0000313" key="8">
    <source>
        <dbReference type="EMBL" id="MBV0915277.1"/>
    </source>
</evidence>
<gene>
    <name evidence="8" type="ORF">KTJ72_05130</name>
</gene>
<evidence type="ECO:0000256" key="1">
    <source>
        <dbReference type="ARBA" id="ARBA00022512"/>
    </source>
</evidence>
<feature type="compositionally biased region" description="Low complexity" evidence="5">
    <location>
        <begin position="177"/>
        <end position="203"/>
    </location>
</feature>
<evidence type="ECO:0000256" key="2">
    <source>
        <dbReference type="ARBA" id="ARBA00022525"/>
    </source>
</evidence>
<protein>
    <submittedName>
        <fullName evidence="8">LPXTG cell wall anchor domain-containing protein</fullName>
    </submittedName>
</protein>
<name>A0ABS6M547_9LACO</name>
<organism evidence="8 9">
    <name type="scientific">Apilactobacillus waqarii</name>
    <dbReference type="NCBI Taxonomy" id="2851006"/>
    <lineage>
        <taxon>Bacteria</taxon>
        <taxon>Bacillati</taxon>
        <taxon>Bacillota</taxon>
        <taxon>Bacilli</taxon>
        <taxon>Lactobacillales</taxon>
        <taxon>Lactobacillaceae</taxon>
        <taxon>Apilactobacillus</taxon>
    </lineage>
</organism>
<feature type="compositionally biased region" description="Polar residues" evidence="5">
    <location>
        <begin position="253"/>
        <end position="263"/>
    </location>
</feature>
<accession>A0ABS6M547</accession>
<dbReference type="InterPro" id="IPR019931">
    <property type="entry name" value="LPXTG_anchor"/>
</dbReference>
<evidence type="ECO:0000256" key="6">
    <source>
        <dbReference type="SAM" id="Phobius"/>
    </source>
</evidence>
<proteinExistence type="predicted"/>
<dbReference type="NCBIfam" id="TIGR01167">
    <property type="entry name" value="LPXTG_anchor"/>
    <property type="match status" value="1"/>
</dbReference>
<reference evidence="8 9" key="1">
    <citation type="submission" date="2021-06" db="EMBL/GenBank/DDBJ databases">
        <title>Draft genome sequence of a glucan synthesizing Apilactobacillus waqareii isolate HBW1.</title>
        <authorList>
            <person name="Anwar M.A."/>
        </authorList>
    </citation>
    <scope>NUCLEOTIDE SEQUENCE [LARGE SCALE GENOMIC DNA]</scope>
    <source>
        <strain evidence="8 9">HBW1</strain>
    </source>
</reference>
<feature type="region of interest" description="Disordered" evidence="5">
    <location>
        <begin position="177"/>
        <end position="364"/>
    </location>
</feature>
<dbReference type="PROSITE" id="PS50847">
    <property type="entry name" value="GRAM_POS_ANCHORING"/>
    <property type="match status" value="1"/>
</dbReference>
<keyword evidence="1" id="KW-0134">Cell wall</keyword>
<keyword evidence="2" id="KW-0964">Secreted</keyword>
<dbReference type="EMBL" id="JAHQYH010000006">
    <property type="protein sequence ID" value="MBV0915277.1"/>
    <property type="molecule type" value="Genomic_DNA"/>
</dbReference>